<dbReference type="AlphaFoldDB" id="A0A9P8UVP2"/>
<proteinExistence type="predicted"/>
<dbReference type="SUPFAM" id="SSF51971">
    <property type="entry name" value="Nucleotide-binding domain"/>
    <property type="match status" value="1"/>
</dbReference>
<accession>A0A9P8UVP2</accession>
<evidence type="ECO:0000313" key="2">
    <source>
        <dbReference type="Proteomes" id="UP000758603"/>
    </source>
</evidence>
<dbReference type="InterPro" id="IPR036188">
    <property type="entry name" value="FAD/NAD-bd_sf"/>
</dbReference>
<dbReference type="PANTHER" id="PTHR38663:SF1">
    <property type="entry name" value="L-ORNITHINE N(5)-MONOOXYGENASE"/>
    <property type="match status" value="1"/>
</dbReference>
<dbReference type="EMBL" id="JAGPXC010000001">
    <property type="protein sequence ID" value="KAH6659077.1"/>
    <property type="molecule type" value="Genomic_DNA"/>
</dbReference>
<sequence>MGDNLEPVPHLHDVVIIGGGPCGLAVASRLSEHMPAASFTDDEHKRYHWLKKRQGKVSVKAWRTGVVKQANTCSVPNREKVPDLVVLDATGDSWMARWDHLFKTFGITHLRSPMFFHIDPAERDGLLSYTHMNGRGGELTELRGCVGREISKHKWKKRVKAHREFGDGPTVDERDRNDYFVPSTPLFASHCGCIVDRYGLRQDIVRQEKAIDIKYDYYDDVCETDKVFRIETNKQVYYSRTAVLAVGPANEPTIPSYPGNENAEAATHALKIREFPSQPVQDKISAKMITNILVVGGGLTSTQLADLAIRRGVTRVWLIMRGPLKIKHFDIGLEWVGKFRNFEQAAFWTADSSEERWEMIKTARNGGSITPLYKKVLDRLIANGKVVLSLHTTIKSRNWDAASQTWDVELSGDHAQKLPPIDHIYFATGVQSNFRTLPYLQSLLKDYPIEDCGGMPCITEDMQWTDELPLFMAGRLGALQLGPGAPNLVGARIGAERISWAIQELLSKDESEQSKGSRSQFDYLTARGSRYEALAEE</sequence>
<dbReference type="Gene3D" id="3.50.50.60">
    <property type="entry name" value="FAD/NAD(P)-binding domain"/>
    <property type="match status" value="1"/>
</dbReference>
<dbReference type="SUPFAM" id="SSF51905">
    <property type="entry name" value="FAD/NAD(P)-binding domain"/>
    <property type="match status" value="1"/>
</dbReference>
<dbReference type="OrthoDB" id="76038at2759"/>
<gene>
    <name evidence="1" type="ORF">BKA67DRAFT_652340</name>
</gene>
<protein>
    <recommendedName>
        <fullName evidence="3">L-ornithine N(5)-monooxygenase</fullName>
    </recommendedName>
</protein>
<organism evidence="1 2">
    <name type="scientific">Truncatella angustata</name>
    <dbReference type="NCBI Taxonomy" id="152316"/>
    <lineage>
        <taxon>Eukaryota</taxon>
        <taxon>Fungi</taxon>
        <taxon>Dikarya</taxon>
        <taxon>Ascomycota</taxon>
        <taxon>Pezizomycotina</taxon>
        <taxon>Sordariomycetes</taxon>
        <taxon>Xylariomycetidae</taxon>
        <taxon>Amphisphaeriales</taxon>
        <taxon>Sporocadaceae</taxon>
        <taxon>Truncatella</taxon>
    </lineage>
</organism>
<comment type="caution">
    <text evidence="1">The sequence shown here is derived from an EMBL/GenBank/DDBJ whole genome shotgun (WGS) entry which is preliminary data.</text>
</comment>
<reference evidence="1" key="1">
    <citation type="journal article" date="2021" name="Nat. Commun.">
        <title>Genetic determinants of endophytism in the Arabidopsis root mycobiome.</title>
        <authorList>
            <person name="Mesny F."/>
            <person name="Miyauchi S."/>
            <person name="Thiergart T."/>
            <person name="Pickel B."/>
            <person name="Atanasova L."/>
            <person name="Karlsson M."/>
            <person name="Huettel B."/>
            <person name="Barry K.W."/>
            <person name="Haridas S."/>
            <person name="Chen C."/>
            <person name="Bauer D."/>
            <person name="Andreopoulos W."/>
            <person name="Pangilinan J."/>
            <person name="LaButti K."/>
            <person name="Riley R."/>
            <person name="Lipzen A."/>
            <person name="Clum A."/>
            <person name="Drula E."/>
            <person name="Henrissat B."/>
            <person name="Kohler A."/>
            <person name="Grigoriev I.V."/>
            <person name="Martin F.M."/>
            <person name="Hacquard S."/>
        </authorList>
    </citation>
    <scope>NUCLEOTIDE SEQUENCE</scope>
    <source>
        <strain evidence="1">MPI-SDFR-AT-0073</strain>
    </source>
</reference>
<keyword evidence="2" id="KW-1185">Reference proteome</keyword>
<name>A0A9P8UVP2_9PEZI</name>
<evidence type="ECO:0000313" key="1">
    <source>
        <dbReference type="EMBL" id="KAH6659077.1"/>
    </source>
</evidence>
<evidence type="ECO:0008006" key="3">
    <source>
        <dbReference type="Google" id="ProtNLM"/>
    </source>
</evidence>
<dbReference type="PANTHER" id="PTHR38663">
    <property type="match status" value="1"/>
</dbReference>
<dbReference type="Proteomes" id="UP000758603">
    <property type="component" value="Unassembled WGS sequence"/>
</dbReference>
<dbReference type="GeneID" id="70135034"/>
<dbReference type="RefSeq" id="XP_045963208.1">
    <property type="nucleotide sequence ID" value="XM_046106143.1"/>
</dbReference>